<name>A0AA40KW80_9HYME</name>
<protein>
    <submittedName>
        <fullName evidence="2">Uncharacterized protein</fullName>
    </submittedName>
</protein>
<feature type="compositionally biased region" description="Acidic residues" evidence="1">
    <location>
        <begin position="112"/>
        <end position="132"/>
    </location>
</feature>
<dbReference type="Proteomes" id="UP001177670">
    <property type="component" value="Unassembled WGS sequence"/>
</dbReference>
<evidence type="ECO:0000256" key="1">
    <source>
        <dbReference type="SAM" id="MobiDB-lite"/>
    </source>
</evidence>
<organism evidence="2 3">
    <name type="scientific">Melipona bicolor</name>
    <dbReference type="NCBI Taxonomy" id="60889"/>
    <lineage>
        <taxon>Eukaryota</taxon>
        <taxon>Metazoa</taxon>
        <taxon>Ecdysozoa</taxon>
        <taxon>Arthropoda</taxon>
        <taxon>Hexapoda</taxon>
        <taxon>Insecta</taxon>
        <taxon>Pterygota</taxon>
        <taxon>Neoptera</taxon>
        <taxon>Endopterygota</taxon>
        <taxon>Hymenoptera</taxon>
        <taxon>Apocrita</taxon>
        <taxon>Aculeata</taxon>
        <taxon>Apoidea</taxon>
        <taxon>Anthophila</taxon>
        <taxon>Apidae</taxon>
        <taxon>Melipona</taxon>
    </lineage>
</organism>
<proteinExistence type="predicted"/>
<feature type="region of interest" description="Disordered" evidence="1">
    <location>
        <begin position="88"/>
        <end position="147"/>
    </location>
</feature>
<dbReference type="AlphaFoldDB" id="A0AA40KW80"/>
<keyword evidence="3" id="KW-1185">Reference proteome</keyword>
<evidence type="ECO:0000313" key="3">
    <source>
        <dbReference type="Proteomes" id="UP001177670"/>
    </source>
</evidence>
<comment type="caution">
    <text evidence="2">The sequence shown here is derived from an EMBL/GenBank/DDBJ whole genome shotgun (WGS) entry which is preliminary data.</text>
</comment>
<gene>
    <name evidence="2" type="ORF">K0M31_007890</name>
</gene>
<reference evidence="2" key="1">
    <citation type="submission" date="2021-10" db="EMBL/GenBank/DDBJ databases">
        <title>Melipona bicolor Genome sequencing and assembly.</title>
        <authorList>
            <person name="Araujo N.S."/>
            <person name="Arias M.C."/>
        </authorList>
    </citation>
    <scope>NUCLEOTIDE SEQUENCE</scope>
    <source>
        <strain evidence="2">USP_2M_L1-L4_2017</strain>
        <tissue evidence="2">Whole body</tissue>
    </source>
</reference>
<dbReference type="EMBL" id="JAHYIQ010000002">
    <property type="protein sequence ID" value="KAK1135119.1"/>
    <property type="molecule type" value="Genomic_DNA"/>
</dbReference>
<sequence>MCYVRIYEETGDENSGRFGIGGNENHWSLVKTLSILEGIQLVSSAARSNRDHNENLRVYPVVEYISPPSCIARTRATQPGITGLAIVDAPSRHPPGISKHAVHSVADNHDDNDNDDDDNDDDDDDNDDDDNDGGGVGNRARVPRRDMTTIRERNLSVQVERGAAATLSSRWLDLLTLTGHGGR</sequence>
<accession>A0AA40KW80</accession>
<evidence type="ECO:0000313" key="2">
    <source>
        <dbReference type="EMBL" id="KAK1135119.1"/>
    </source>
</evidence>